<name>A0A5A9X489_9BACT</name>
<comment type="caution">
    <text evidence="8">The sequence shown here is derived from an EMBL/GenBank/DDBJ whole genome shotgun (WGS) entry which is preliminary data.</text>
</comment>
<dbReference type="OrthoDB" id="5389090at2"/>
<evidence type="ECO:0000259" key="7">
    <source>
        <dbReference type="PROSITE" id="PS50110"/>
    </source>
</evidence>
<dbReference type="InterPro" id="IPR011006">
    <property type="entry name" value="CheY-like_superfamily"/>
</dbReference>
<dbReference type="Gene3D" id="3.40.50.2300">
    <property type="match status" value="1"/>
</dbReference>
<dbReference type="RefSeq" id="WP_149309991.1">
    <property type="nucleotide sequence ID" value="NZ_SRSD01000015.1"/>
</dbReference>
<dbReference type="PROSITE" id="PS50109">
    <property type="entry name" value="HIS_KIN"/>
    <property type="match status" value="1"/>
</dbReference>
<dbReference type="GO" id="GO:0000155">
    <property type="term" value="F:phosphorelay sensor kinase activity"/>
    <property type="evidence" value="ECO:0007669"/>
    <property type="project" value="InterPro"/>
</dbReference>
<proteinExistence type="predicted"/>
<keyword evidence="3 4" id="KW-0597">Phosphoprotein</keyword>
<dbReference type="Pfam" id="PF02518">
    <property type="entry name" value="HATPase_c"/>
    <property type="match status" value="1"/>
</dbReference>
<dbReference type="EMBL" id="SRSD01000015">
    <property type="protein sequence ID" value="KAA0887962.1"/>
    <property type="molecule type" value="Genomic_DNA"/>
</dbReference>
<dbReference type="NCBIfam" id="TIGR00229">
    <property type="entry name" value="sensory_box"/>
    <property type="match status" value="1"/>
</dbReference>
<feature type="transmembrane region" description="Helical" evidence="5">
    <location>
        <begin position="150"/>
        <end position="166"/>
    </location>
</feature>
<feature type="transmembrane region" description="Helical" evidence="5">
    <location>
        <begin position="48"/>
        <end position="72"/>
    </location>
</feature>
<reference evidence="8 9" key="1">
    <citation type="submission" date="2019-04" db="EMBL/GenBank/DDBJ databases">
        <title>Geobacter ruber sp. nov., ferric-reducing bacteria isolated from paddy soil.</title>
        <authorList>
            <person name="Xu Z."/>
            <person name="Masuda Y."/>
            <person name="Itoh H."/>
            <person name="Senoo K."/>
        </authorList>
    </citation>
    <scope>NUCLEOTIDE SEQUENCE [LARGE SCALE GENOMIC DNA]</scope>
    <source>
        <strain evidence="8 9">Red88</strain>
    </source>
</reference>
<evidence type="ECO:0000313" key="9">
    <source>
        <dbReference type="Proteomes" id="UP000324298"/>
    </source>
</evidence>
<dbReference type="CDD" id="cd00130">
    <property type="entry name" value="PAS"/>
    <property type="match status" value="1"/>
</dbReference>
<dbReference type="SUPFAM" id="SSF52172">
    <property type="entry name" value="CheY-like"/>
    <property type="match status" value="1"/>
</dbReference>
<dbReference type="PROSITE" id="PS50110">
    <property type="entry name" value="RESPONSE_REGULATORY"/>
    <property type="match status" value="1"/>
</dbReference>
<dbReference type="SMART" id="SM00448">
    <property type="entry name" value="REC"/>
    <property type="match status" value="1"/>
</dbReference>
<dbReference type="SMART" id="SM00387">
    <property type="entry name" value="HATPase_c"/>
    <property type="match status" value="1"/>
</dbReference>
<gene>
    <name evidence="8" type="ORF">ET418_17865</name>
</gene>
<dbReference type="Gene3D" id="1.10.287.130">
    <property type="match status" value="1"/>
</dbReference>
<dbReference type="SUPFAM" id="SSF55874">
    <property type="entry name" value="ATPase domain of HSP90 chaperone/DNA topoisomerase II/histidine kinase"/>
    <property type="match status" value="1"/>
</dbReference>
<feature type="transmembrane region" description="Helical" evidence="5">
    <location>
        <begin position="112"/>
        <end position="130"/>
    </location>
</feature>
<dbReference type="SUPFAM" id="SSF47384">
    <property type="entry name" value="Homodimeric domain of signal transducing histidine kinase"/>
    <property type="match status" value="1"/>
</dbReference>
<feature type="domain" description="Response regulatory" evidence="7">
    <location>
        <begin position="944"/>
        <end position="1060"/>
    </location>
</feature>
<feature type="transmembrane region" description="Helical" evidence="5">
    <location>
        <begin position="84"/>
        <end position="100"/>
    </location>
</feature>
<keyword evidence="5" id="KW-0812">Transmembrane</keyword>
<dbReference type="PRINTS" id="PR00344">
    <property type="entry name" value="BCTRLSENSOR"/>
</dbReference>
<evidence type="ECO:0000256" key="4">
    <source>
        <dbReference type="PROSITE-ProRule" id="PRU00169"/>
    </source>
</evidence>
<dbReference type="Gene3D" id="3.30.450.20">
    <property type="entry name" value="PAS domain"/>
    <property type="match status" value="2"/>
</dbReference>
<evidence type="ECO:0000259" key="6">
    <source>
        <dbReference type="PROSITE" id="PS50109"/>
    </source>
</evidence>
<dbReference type="Proteomes" id="UP000324298">
    <property type="component" value="Unassembled WGS sequence"/>
</dbReference>
<dbReference type="Pfam" id="PF13426">
    <property type="entry name" value="PAS_9"/>
    <property type="match status" value="1"/>
</dbReference>
<protein>
    <recommendedName>
        <fullName evidence="2">histidine kinase</fullName>
        <ecNumber evidence="2">2.7.13.3</ecNumber>
    </recommendedName>
</protein>
<dbReference type="InterPro" id="IPR001789">
    <property type="entry name" value="Sig_transdc_resp-reg_receiver"/>
</dbReference>
<evidence type="ECO:0000256" key="5">
    <source>
        <dbReference type="SAM" id="Phobius"/>
    </source>
</evidence>
<dbReference type="InterPro" id="IPR000014">
    <property type="entry name" value="PAS"/>
</dbReference>
<feature type="domain" description="Histidine kinase" evidence="6">
    <location>
        <begin position="701"/>
        <end position="923"/>
    </location>
</feature>
<dbReference type="PANTHER" id="PTHR43065">
    <property type="entry name" value="SENSOR HISTIDINE KINASE"/>
    <property type="match status" value="1"/>
</dbReference>
<organism evidence="8 9">
    <name type="scientific">Oryzomonas rubra</name>
    <dbReference type="NCBI Taxonomy" id="2509454"/>
    <lineage>
        <taxon>Bacteria</taxon>
        <taxon>Pseudomonadati</taxon>
        <taxon>Thermodesulfobacteriota</taxon>
        <taxon>Desulfuromonadia</taxon>
        <taxon>Geobacterales</taxon>
        <taxon>Geobacteraceae</taxon>
        <taxon>Oryzomonas</taxon>
    </lineage>
</organism>
<dbReference type="Pfam" id="PF00072">
    <property type="entry name" value="Response_reg"/>
    <property type="match status" value="1"/>
</dbReference>
<dbReference type="Pfam" id="PF00512">
    <property type="entry name" value="HisKA"/>
    <property type="match status" value="1"/>
</dbReference>
<feature type="transmembrane region" description="Helical" evidence="5">
    <location>
        <begin position="178"/>
        <end position="196"/>
    </location>
</feature>
<dbReference type="SUPFAM" id="SSF55785">
    <property type="entry name" value="PYP-like sensor domain (PAS domain)"/>
    <property type="match status" value="1"/>
</dbReference>
<keyword evidence="9" id="KW-1185">Reference proteome</keyword>
<dbReference type="CDD" id="cd00082">
    <property type="entry name" value="HisKA"/>
    <property type="match status" value="1"/>
</dbReference>
<dbReference type="InterPro" id="IPR036097">
    <property type="entry name" value="HisK_dim/P_sf"/>
</dbReference>
<dbReference type="AlphaFoldDB" id="A0A5A9X489"/>
<dbReference type="InterPro" id="IPR003661">
    <property type="entry name" value="HisK_dim/P_dom"/>
</dbReference>
<dbReference type="Gene3D" id="3.30.565.10">
    <property type="entry name" value="Histidine kinase-like ATPase, C-terminal domain"/>
    <property type="match status" value="1"/>
</dbReference>
<dbReference type="InterPro" id="IPR035965">
    <property type="entry name" value="PAS-like_dom_sf"/>
</dbReference>
<dbReference type="InterPro" id="IPR005467">
    <property type="entry name" value="His_kinase_dom"/>
</dbReference>
<keyword evidence="5" id="KW-1133">Transmembrane helix</keyword>
<dbReference type="EC" id="2.7.13.3" evidence="2"/>
<feature type="modified residue" description="4-aspartylphosphate" evidence="4">
    <location>
        <position position="995"/>
    </location>
</feature>
<evidence type="ECO:0000256" key="3">
    <source>
        <dbReference type="ARBA" id="ARBA00022553"/>
    </source>
</evidence>
<feature type="transmembrane region" description="Helical" evidence="5">
    <location>
        <begin position="20"/>
        <end position="36"/>
    </location>
</feature>
<comment type="catalytic activity">
    <reaction evidence="1">
        <text>ATP + protein L-histidine = ADP + protein N-phospho-L-histidine.</text>
        <dbReference type="EC" id="2.7.13.3"/>
    </reaction>
</comment>
<dbReference type="SMART" id="SM00388">
    <property type="entry name" value="HisKA"/>
    <property type="match status" value="1"/>
</dbReference>
<evidence type="ECO:0000256" key="2">
    <source>
        <dbReference type="ARBA" id="ARBA00012438"/>
    </source>
</evidence>
<dbReference type="InterPro" id="IPR036890">
    <property type="entry name" value="HATPase_C_sf"/>
</dbReference>
<dbReference type="InterPro" id="IPR004358">
    <property type="entry name" value="Sig_transdc_His_kin-like_C"/>
</dbReference>
<keyword evidence="5" id="KW-0472">Membrane</keyword>
<evidence type="ECO:0000256" key="1">
    <source>
        <dbReference type="ARBA" id="ARBA00000085"/>
    </source>
</evidence>
<dbReference type="CDD" id="cd00156">
    <property type="entry name" value="REC"/>
    <property type="match status" value="1"/>
</dbReference>
<dbReference type="PANTHER" id="PTHR43065:SF42">
    <property type="entry name" value="TWO-COMPONENT SENSOR PPRA"/>
    <property type="match status" value="1"/>
</dbReference>
<evidence type="ECO:0000313" key="8">
    <source>
        <dbReference type="EMBL" id="KAA0887962.1"/>
    </source>
</evidence>
<accession>A0A5A9X489</accession>
<dbReference type="InterPro" id="IPR003594">
    <property type="entry name" value="HATPase_dom"/>
</dbReference>
<sequence length="1068" mass="119580">MPSTSSTSSAPPSMPARYSIPFFLALIVAGLAGDYFKYPIFLNIDFLFGSVFAMLALQFFGIGRGIVAAAIISSYTYILWNHPYAIIIMTAEVAVVGWLFNRRRMGMVIADMLYWLIIGMPLIYLFYRVVMHTPLSNLSITMAKQAMNGITNALAARLIFTGYALLTRSSITSYREIIYNLLSFFVLFPALTILMTNSRTDFNEIDHNIRTTLTQMIQHDARFLESWVSDQKTATVYLAELAALQTPQQMQSHLEQATKSNSCFLRIGLQDKAATIVAYFPLIDELGQKNIGKNYADRPYYPILKNERKPMLSEVVMGRVGKHKPFVAMLAPVITHGEYGGCITSILNLEKVNEILIKNDGNDIHYTLIDKNGNVIMTNRTDQRVMTHFVRNKGVMKRLNDQVSQWIPQLPPTTPASERWKKSFYVAETTIGGLAEWKLVLEQPVAPFQKKLFDNYTVKFTMMFGIMVVALVLAELLSRQLISTHKKLLNVSRDLPSKVATNAKIDWPESGIFEVMNLISNFRETSDSLATQFYEIQQINESLEQHVAERTSELTTITHEVSIILENAPVGIAKIMDKNIAWSNRKLSEMFDYSKKELVAGTTRKLFQSQEAFDKLVQEAFELHVQGLTFQTEQEFIKKDGSHILVRYVSTAIEPADLSKGSICLMEDITRHRQEEAERKAFEQQYQETQRLESLGVLAGGIAHDFNNLLAIIMGNCSLAKMSPEKFTNNLDAIEKATERAAALCRQMLDYAGHTQVAKTQIEIRSLVDDMVGLMASTGHKNIVIKAIISPNIPLIHGDASQIRQILLNLLTNATEAIGEAQGEIDVMLTKTSVDADQPEKDHLGRVIPVGTYACLEVTDNGCGMNEETQHKIFEPFFTTKFTGRGLGLSATLGIITGHDGALQLFSQPGNGTIFKVYLPAQDKDSTIESIRHITPASWRGSSTILLVEDEDQVRLIAKKILNQFGFTVIEAVNGKEALELYRRNPATIDLVMTDIGMPIMNGYELFFELKKLQPDLPIIISSGFGDMDIGSKIPPEEVAGIISKPYSPARLQEMLKSIFEPTSQKTV</sequence>
<dbReference type="CDD" id="cd18773">
    <property type="entry name" value="PDC1_HK_sensor"/>
    <property type="match status" value="1"/>
</dbReference>